<organism evidence="3 4">
    <name type="scientific">Corynebacterium cystitidis DSM 20524</name>
    <dbReference type="NCBI Taxonomy" id="1121357"/>
    <lineage>
        <taxon>Bacteria</taxon>
        <taxon>Bacillati</taxon>
        <taxon>Actinomycetota</taxon>
        <taxon>Actinomycetes</taxon>
        <taxon>Mycobacteriales</taxon>
        <taxon>Corynebacteriaceae</taxon>
        <taxon>Corynebacterium</taxon>
    </lineage>
</organism>
<evidence type="ECO:0000313" key="4">
    <source>
        <dbReference type="Proteomes" id="UP000198929"/>
    </source>
</evidence>
<dbReference type="PANTHER" id="PTHR32305:SF15">
    <property type="entry name" value="PROTEIN RHSA-RELATED"/>
    <property type="match status" value="1"/>
</dbReference>
<dbReference type="Gene3D" id="2.180.10.10">
    <property type="entry name" value="RHS repeat-associated core"/>
    <property type="match status" value="3"/>
</dbReference>
<accession>A0A1H9WF37</accession>
<dbReference type="InterPro" id="IPR050708">
    <property type="entry name" value="T6SS_VgrG/RHS"/>
</dbReference>
<dbReference type="EMBL" id="FOGQ01000021">
    <property type="protein sequence ID" value="SES32401.1"/>
    <property type="molecule type" value="Genomic_DNA"/>
</dbReference>
<sequence>MPAITLGPFEGYRLQHFHIGGSVNALLGSARRWSTFADHATETASMLRGIDDGGFVGTEGDRYRQLLNADFPQQLQTTADAHAGLARALETYAGQLQARLIEMAGIRFTALTNHTAVNSTAQEVYAAEAAVVAAPDAASKAAAITALGIAQAAHDAAVAAWEGSVSAGENLKASFGDQVSQRVADIAAQAREAFEENPNIFESAWDAIKDFVHEHADILKIISDALQLIGGILMFIPGLQGLGILLTAVGVGLKGLLALCGEVSWAEFAFDLLTSGAVGGLAGLARAGKLGNLGSRAIKGIDGAMDGVRASASAVKNAMKAGADNVAMKLADGASHAFGEAGQQIANKAYKKITRGSEICFAAEPVDMATGNMVDFVEDIRISGTLPLVVDRNANTAHQLGRALGPRWVSTMDTHIEVLADEVLMVAPDGALLTFPPAPEDGSEVRGDGRGWLLSYGDGTYRVRNITAGLTYEFAVYDTTDELDDPTSPQREDTSPALNRSHIGIGIPPNSVADRFDVGIEIGLSAQIHHTGHRIDYVWDNATGHMTSMVRSDDTRLDITWDDAANRVASIWVSNPTTHPENDPQRLISYQYDTTGQLIRVINSHAGVLRYHYDNQARPCGWTDRNGASYYYRFDDHGRVTAQVGTGGMFPNILYWGDDTGDDAPLGGQVCVLIETAAPFPQDPLALGDDVVEDYMERLHQLPLYQALVDGGLDAAGLTGRGRCGGRDEQSWTVPEEWLHDEVLGDIRPTVYRSTLSGDVWRIITPEGGVEDREYNDYHQITTRISAAGAVTRTDYNDDGLVVATVYPDGTTTYVEPGAWGVPVRVVGRNGQSTEYEVDAFGMTTAITDPSGARTTIEYEIRPTGAVITSTTTPDGHTSLVECDNAGRELVVTDPAGRRTSFERDVRGLVGLSMDPAGNTTTIDYTPEG</sequence>
<protein>
    <submittedName>
        <fullName evidence="3">YD repeat-containing protein</fullName>
    </submittedName>
</protein>
<dbReference type="STRING" id="1121357.SAMN05661109_02694"/>
<dbReference type="PANTHER" id="PTHR32305">
    <property type="match status" value="1"/>
</dbReference>
<dbReference type="AlphaFoldDB" id="A0A1H9WF37"/>
<evidence type="ECO:0000313" key="3">
    <source>
        <dbReference type="EMBL" id="SES32401.1"/>
    </source>
</evidence>
<dbReference type="InterPro" id="IPR006530">
    <property type="entry name" value="YD"/>
</dbReference>
<dbReference type="NCBIfam" id="TIGR01643">
    <property type="entry name" value="YD_repeat_2x"/>
    <property type="match status" value="3"/>
</dbReference>
<feature type="domain" description="DUF6531" evidence="2">
    <location>
        <begin position="364"/>
        <end position="435"/>
    </location>
</feature>
<name>A0A1H9WF37_9CORY</name>
<dbReference type="InterPro" id="IPR045351">
    <property type="entry name" value="DUF6531"/>
</dbReference>
<dbReference type="Proteomes" id="UP000198929">
    <property type="component" value="Unassembled WGS sequence"/>
</dbReference>
<evidence type="ECO:0000259" key="2">
    <source>
        <dbReference type="Pfam" id="PF20148"/>
    </source>
</evidence>
<feature type="region of interest" description="Disordered" evidence="1">
    <location>
        <begin position="481"/>
        <end position="503"/>
    </location>
</feature>
<keyword evidence="4" id="KW-1185">Reference proteome</keyword>
<gene>
    <name evidence="3" type="ORF">SAMN05661109_02694</name>
</gene>
<dbReference type="RefSeq" id="WP_143063489.1">
    <property type="nucleotide sequence ID" value="NZ_FOGQ01000021.1"/>
</dbReference>
<evidence type="ECO:0000256" key="1">
    <source>
        <dbReference type="SAM" id="MobiDB-lite"/>
    </source>
</evidence>
<reference evidence="4" key="1">
    <citation type="submission" date="2016-10" db="EMBL/GenBank/DDBJ databases">
        <authorList>
            <person name="Varghese N."/>
            <person name="Submissions S."/>
        </authorList>
    </citation>
    <scope>NUCLEOTIDE SEQUENCE [LARGE SCALE GENOMIC DNA]</scope>
    <source>
        <strain evidence="4">DSM 20524</strain>
    </source>
</reference>
<feature type="non-terminal residue" evidence="3">
    <location>
        <position position="929"/>
    </location>
</feature>
<dbReference type="Pfam" id="PF20148">
    <property type="entry name" value="DUF6531"/>
    <property type="match status" value="1"/>
</dbReference>
<proteinExistence type="predicted"/>